<dbReference type="EMBL" id="JAHCMY010000004">
    <property type="protein sequence ID" value="MBS9524270.1"/>
    <property type="molecule type" value="Genomic_DNA"/>
</dbReference>
<dbReference type="RefSeq" id="WP_213945129.1">
    <property type="nucleotide sequence ID" value="NZ_JAHBGI010000001.1"/>
</dbReference>
<organism evidence="8 9">
    <name type="scientific">Litoribacter ruber</name>
    <dbReference type="NCBI Taxonomy" id="702568"/>
    <lineage>
        <taxon>Bacteria</taxon>
        <taxon>Pseudomonadati</taxon>
        <taxon>Bacteroidota</taxon>
        <taxon>Cytophagia</taxon>
        <taxon>Cytophagales</taxon>
        <taxon>Cyclobacteriaceae</taxon>
        <taxon>Litoribacter</taxon>
    </lineage>
</organism>
<feature type="transmembrane region" description="Helical" evidence="7">
    <location>
        <begin position="186"/>
        <end position="204"/>
    </location>
</feature>
<evidence type="ECO:0000256" key="4">
    <source>
        <dbReference type="ARBA" id="ARBA00022989"/>
    </source>
</evidence>
<dbReference type="GO" id="GO:0005886">
    <property type="term" value="C:plasma membrane"/>
    <property type="evidence" value="ECO:0007669"/>
    <property type="project" value="UniProtKB-SubCell"/>
</dbReference>
<evidence type="ECO:0000256" key="1">
    <source>
        <dbReference type="ARBA" id="ARBA00004651"/>
    </source>
</evidence>
<evidence type="ECO:0000256" key="5">
    <source>
        <dbReference type="ARBA" id="ARBA00023136"/>
    </source>
</evidence>
<feature type="transmembrane region" description="Helical" evidence="7">
    <location>
        <begin position="420"/>
        <end position="441"/>
    </location>
</feature>
<feature type="transmembrane region" description="Helical" evidence="7">
    <location>
        <begin position="397"/>
        <end position="414"/>
    </location>
</feature>
<evidence type="ECO:0000256" key="2">
    <source>
        <dbReference type="ARBA" id="ARBA00022475"/>
    </source>
</evidence>
<feature type="region of interest" description="Disordered" evidence="6">
    <location>
        <begin position="1"/>
        <end position="23"/>
    </location>
</feature>
<name>A0AAP2G497_9BACT</name>
<dbReference type="PANTHER" id="PTHR30250:SF26">
    <property type="entry name" value="PSMA PROTEIN"/>
    <property type="match status" value="1"/>
</dbReference>
<accession>A0AAP2G497</accession>
<evidence type="ECO:0000256" key="7">
    <source>
        <dbReference type="SAM" id="Phobius"/>
    </source>
</evidence>
<feature type="transmembrane region" description="Helical" evidence="7">
    <location>
        <begin position="453"/>
        <end position="474"/>
    </location>
</feature>
<proteinExistence type="predicted"/>
<feature type="transmembrane region" description="Helical" evidence="7">
    <location>
        <begin position="328"/>
        <end position="348"/>
    </location>
</feature>
<reference evidence="8 9" key="1">
    <citation type="submission" date="2021-05" db="EMBL/GenBank/DDBJ databases">
        <authorList>
            <person name="Zhang Z.D."/>
            <person name="Osman G."/>
        </authorList>
    </citation>
    <scope>NUCLEOTIDE SEQUENCE [LARGE SCALE GENOMIC DNA]</scope>
    <source>
        <strain evidence="8 9">KCTC 32217</strain>
    </source>
</reference>
<keyword evidence="5 7" id="KW-0472">Membrane</keyword>
<feature type="transmembrane region" description="Helical" evidence="7">
    <location>
        <begin position="368"/>
        <end position="390"/>
    </location>
</feature>
<feature type="transmembrane region" description="Helical" evidence="7">
    <location>
        <begin position="210"/>
        <end position="228"/>
    </location>
</feature>
<feature type="transmembrane region" description="Helical" evidence="7">
    <location>
        <begin position="146"/>
        <end position="165"/>
    </location>
</feature>
<feature type="transmembrane region" description="Helical" evidence="7">
    <location>
        <begin position="112"/>
        <end position="134"/>
    </location>
</feature>
<sequence>MSTVDEEIVEERDGNKDQKKKKGKENLKQRAYLNSLTSIIDFAGKQITGFIVSPIIVSGLGGNFYGIWQMLMQMTGFADMADTRATQVLKWTIANRRDVASAQELQREATTALVVTGFILPVVLIVGAIISWYAPHITKVDEQYYTMIRLTTSMMIFSMVIYKIFDLYECILRGMNLGYKRMGVRAAIIVLAGILKVAVIYMGYGIVGLAAVQVVIALVTGITFYIIVKKAVWWYGFARTNWPKIKSYGKLSGWFMALNGAGMIMNASDKILLGYLAGPLLVSNYTLTIFAAAAVESAVGSVINGIIPGIGGLYGKQEYEKVMKARRLIFSLIWLLIVSLGSAVLVLNQSFLALWTGEEFYAGDISNLLIVLIGVQGMFFETDGSIINVTLKLQQKVYFTLASSLVTLGIALLLIPPYGVAGLCMSILLGRMILSIGYPIILRRNMKDTSPFFQSRLFQQMIGAALLFGAAIYFNDYISAGNWFTLFLYGGIVTLVAGAVYWVVGLQSAERKEIMDLFLKIKFFKKDD</sequence>
<feature type="compositionally biased region" description="Acidic residues" evidence="6">
    <location>
        <begin position="1"/>
        <end position="10"/>
    </location>
</feature>
<dbReference type="PANTHER" id="PTHR30250">
    <property type="entry name" value="PST FAMILY PREDICTED COLANIC ACID TRANSPORTER"/>
    <property type="match status" value="1"/>
</dbReference>
<evidence type="ECO:0000256" key="6">
    <source>
        <dbReference type="SAM" id="MobiDB-lite"/>
    </source>
</evidence>
<evidence type="ECO:0000313" key="8">
    <source>
        <dbReference type="EMBL" id="MBS9524270.1"/>
    </source>
</evidence>
<keyword evidence="3 7" id="KW-0812">Transmembrane</keyword>
<comment type="subcellular location">
    <subcellularLocation>
        <location evidence="1">Cell membrane</location>
        <topology evidence="1">Multi-pass membrane protein</topology>
    </subcellularLocation>
</comment>
<gene>
    <name evidence="8" type="ORF">KI659_09610</name>
</gene>
<protein>
    <submittedName>
        <fullName evidence="8">Lipopolysaccharide biosynthesis protein</fullName>
    </submittedName>
</protein>
<evidence type="ECO:0000313" key="9">
    <source>
        <dbReference type="Proteomes" id="UP001319104"/>
    </source>
</evidence>
<dbReference type="AlphaFoldDB" id="A0AAP2G497"/>
<keyword evidence="9" id="KW-1185">Reference proteome</keyword>
<keyword evidence="4 7" id="KW-1133">Transmembrane helix</keyword>
<dbReference type="Proteomes" id="UP001319104">
    <property type="component" value="Unassembled WGS sequence"/>
</dbReference>
<dbReference type="InterPro" id="IPR050833">
    <property type="entry name" value="Poly_Biosynth_Transport"/>
</dbReference>
<keyword evidence="2" id="KW-1003">Cell membrane</keyword>
<feature type="transmembrane region" description="Helical" evidence="7">
    <location>
        <begin position="486"/>
        <end position="504"/>
    </location>
</feature>
<comment type="caution">
    <text evidence="8">The sequence shown here is derived from an EMBL/GenBank/DDBJ whole genome shotgun (WGS) entry which is preliminary data.</text>
</comment>
<feature type="transmembrane region" description="Helical" evidence="7">
    <location>
        <begin position="47"/>
        <end position="68"/>
    </location>
</feature>
<evidence type="ECO:0000256" key="3">
    <source>
        <dbReference type="ARBA" id="ARBA00022692"/>
    </source>
</evidence>